<accession>A0A2H3GXA8</accession>
<dbReference type="PANTHER" id="PTHR21661:SF35">
    <property type="entry name" value="EPOXIDE HYDROLASE"/>
    <property type="match status" value="1"/>
</dbReference>
<feature type="chain" id="PRO_5013863993" description="Epoxide hydrolase N-terminal domain-containing protein" evidence="5">
    <location>
        <begin position="20"/>
        <end position="405"/>
    </location>
</feature>
<proteinExistence type="inferred from homology"/>
<dbReference type="InterPro" id="IPR010497">
    <property type="entry name" value="Epoxide_hydro_N"/>
</dbReference>
<dbReference type="Proteomes" id="UP000219602">
    <property type="component" value="Chromosome 10"/>
</dbReference>
<evidence type="ECO:0000256" key="3">
    <source>
        <dbReference type="ARBA" id="ARBA00022801"/>
    </source>
</evidence>
<dbReference type="InterPro" id="IPR016292">
    <property type="entry name" value="Epoxide_hydrolase"/>
</dbReference>
<feature type="active site" description="Proton donor" evidence="4">
    <location>
        <position position="329"/>
    </location>
</feature>
<dbReference type="Gene3D" id="3.40.50.1820">
    <property type="entry name" value="alpha/beta hydrolase"/>
    <property type="match status" value="1"/>
</dbReference>
<feature type="active site" description="Nucleophile" evidence="4">
    <location>
        <position position="196"/>
    </location>
</feature>
<evidence type="ECO:0000256" key="1">
    <source>
        <dbReference type="ARBA" id="ARBA00010088"/>
    </source>
</evidence>
<evidence type="ECO:0000313" key="8">
    <source>
        <dbReference type="Proteomes" id="UP000219602"/>
    </source>
</evidence>
<dbReference type="Pfam" id="PF06441">
    <property type="entry name" value="EHN"/>
    <property type="match status" value="1"/>
</dbReference>
<evidence type="ECO:0000313" key="7">
    <source>
        <dbReference type="EMBL" id="PCD29539.1"/>
    </source>
</evidence>
<dbReference type="AlphaFoldDB" id="A0A2H3GXA8"/>
<dbReference type="InterPro" id="IPR000639">
    <property type="entry name" value="Epox_hydrolase-like"/>
</dbReference>
<comment type="similarity">
    <text evidence="1">Belongs to the peptidase S33 family.</text>
</comment>
<evidence type="ECO:0000259" key="6">
    <source>
        <dbReference type="Pfam" id="PF06441"/>
    </source>
</evidence>
<feature type="signal peptide" evidence="5">
    <location>
        <begin position="1"/>
        <end position="19"/>
    </location>
</feature>
<dbReference type="GO" id="GO:0097176">
    <property type="term" value="P:epoxide metabolic process"/>
    <property type="evidence" value="ECO:0007669"/>
    <property type="project" value="TreeGrafter"/>
</dbReference>
<sequence length="405" mass="45574">MRSFLSIAFLTSSFFHVDATPTPRDGKGSSFDLKPFTINLSHRVPHMIDLAKRTNLPRNGDYLAPDAGIPLQTLVSLRNELIDNFDWEAEQRKLNKFHHFTADIENQTIHFIHQKSHNPKAIPLVLNHGWPGSFLEFIPLIEKLKDDFHVIIPSLPGFAFSSAPPPTWTIHDTARVFNTLMTKVLGYPKFAAYGTDWGSGVTYSLYANFNTSVRLAHLSFLPFTPLDRTQLAAEDIKLSPLEEFEAKLSEEWATTGNAYFMEQLTKPNTIGLALYDNPIGQLSWIGEKLIAWSDPRAGSPPSVLDHNEMLKTVALYHLTKTFASSVYIYYSNPAGFMTTYTKANTDAPMLFSAFKYNVGFWPPELAGRVGNLVSYKNHEFGGHFPGLDNPVALAEDLKDIKKYWG</sequence>
<dbReference type="GO" id="GO:0004301">
    <property type="term" value="F:epoxide hydrolase activity"/>
    <property type="evidence" value="ECO:0007669"/>
    <property type="project" value="TreeGrafter"/>
</dbReference>
<dbReference type="EMBL" id="MABQ02000008">
    <property type="protein sequence ID" value="PCD29539.1"/>
    <property type="molecule type" value="Genomic_DNA"/>
</dbReference>
<dbReference type="InterPro" id="IPR029058">
    <property type="entry name" value="AB_hydrolase_fold"/>
</dbReference>
<dbReference type="PIRSF" id="PIRSF001112">
    <property type="entry name" value="Epoxide_hydrolase"/>
    <property type="match status" value="1"/>
</dbReference>
<keyword evidence="5" id="KW-0732">Signal</keyword>
<organism evidence="7 8">
    <name type="scientific">Fusarium oxysporum f. sp. radicis-cucumerinum</name>
    <dbReference type="NCBI Taxonomy" id="327505"/>
    <lineage>
        <taxon>Eukaryota</taxon>
        <taxon>Fungi</taxon>
        <taxon>Dikarya</taxon>
        <taxon>Ascomycota</taxon>
        <taxon>Pezizomycotina</taxon>
        <taxon>Sordariomycetes</taxon>
        <taxon>Hypocreomycetidae</taxon>
        <taxon>Hypocreales</taxon>
        <taxon>Nectriaceae</taxon>
        <taxon>Fusarium</taxon>
        <taxon>Fusarium oxysporum species complex</taxon>
    </lineage>
</organism>
<feature type="active site" description="Proton acceptor" evidence="4">
    <location>
        <position position="383"/>
    </location>
</feature>
<dbReference type="PANTHER" id="PTHR21661">
    <property type="entry name" value="EPOXIDE HYDROLASE 1-RELATED"/>
    <property type="match status" value="1"/>
</dbReference>
<evidence type="ECO:0000256" key="4">
    <source>
        <dbReference type="PIRSR" id="PIRSR001112-1"/>
    </source>
</evidence>
<evidence type="ECO:0000256" key="5">
    <source>
        <dbReference type="SAM" id="SignalP"/>
    </source>
</evidence>
<reference evidence="7 8" key="2">
    <citation type="journal article" date="2017" name="Sci. Rep.">
        <title>A mobile pathogenicity chromosome in Fusarium oxysporum for infection of multiple cucurbit species.</title>
        <authorList>
            <person name="van Dam P."/>
            <person name="Fokkens L."/>
            <person name="Ayukawa Y."/>
            <person name="van der Gragt M."/>
            <person name="Ter Horst A."/>
            <person name="Brankovics B."/>
            <person name="Houterman P.M."/>
            <person name="Arie T."/>
            <person name="Rep M."/>
        </authorList>
    </citation>
    <scope>NUCLEOTIDE SEQUENCE [LARGE SCALE GENOMIC DNA]</scope>
    <source>
        <strain evidence="7 8">Forc016</strain>
    </source>
</reference>
<name>A0A2H3GXA8_FUSOX</name>
<dbReference type="STRING" id="327505.A0A2H3GXA8"/>
<keyword evidence="2" id="KW-0058">Aromatic hydrocarbons catabolism</keyword>
<reference evidence="7 8" key="1">
    <citation type="journal article" date="2016" name="Environ. Microbiol.">
        <title>Effector profiles distinguish formae speciales of Fusarium oxysporum.</title>
        <authorList>
            <person name="van Dam P."/>
            <person name="Fokkens L."/>
            <person name="Schmidt S.M."/>
            <person name="Linmans J.H."/>
            <person name="Kistler H.C."/>
            <person name="Ma L.J."/>
            <person name="Rep M."/>
        </authorList>
    </citation>
    <scope>NUCLEOTIDE SEQUENCE [LARGE SCALE GENOMIC DNA]</scope>
    <source>
        <strain evidence="7 8">Forc016</strain>
    </source>
</reference>
<feature type="domain" description="Epoxide hydrolase N-terminal" evidence="6">
    <location>
        <begin position="34"/>
        <end position="137"/>
    </location>
</feature>
<comment type="caution">
    <text evidence="7">The sequence shown here is derived from an EMBL/GenBank/DDBJ whole genome shotgun (WGS) entry which is preliminary data.</text>
</comment>
<gene>
    <name evidence="7" type="ORF">AU210_012075</name>
</gene>
<keyword evidence="3" id="KW-0378">Hydrolase</keyword>
<dbReference type="SUPFAM" id="SSF53474">
    <property type="entry name" value="alpha/beta-Hydrolases"/>
    <property type="match status" value="1"/>
</dbReference>
<dbReference type="PRINTS" id="PR00412">
    <property type="entry name" value="EPOXHYDRLASE"/>
</dbReference>
<protein>
    <recommendedName>
        <fullName evidence="6">Epoxide hydrolase N-terminal domain-containing protein</fullName>
    </recommendedName>
</protein>
<evidence type="ECO:0000256" key="2">
    <source>
        <dbReference type="ARBA" id="ARBA00022797"/>
    </source>
</evidence>